<gene>
    <name evidence="10" type="ORF">JRQ81_002579</name>
</gene>
<dbReference type="Gene3D" id="6.10.250.970">
    <property type="match status" value="1"/>
</dbReference>
<feature type="region of interest" description="Disordered" evidence="8">
    <location>
        <begin position="333"/>
        <end position="352"/>
    </location>
</feature>
<feature type="domain" description="Neurogenic mastermind-like N-terminal" evidence="9">
    <location>
        <begin position="14"/>
        <end position="73"/>
    </location>
</feature>
<dbReference type="Pfam" id="PF20801">
    <property type="entry name" value="MAML1_3_TAD2"/>
    <property type="match status" value="1"/>
</dbReference>
<comment type="caution">
    <text evidence="10">The sequence shown here is derived from an EMBL/GenBank/DDBJ whole genome shotgun (WGS) entry which is preliminary data.</text>
</comment>
<evidence type="ECO:0000256" key="4">
    <source>
        <dbReference type="ARBA" id="ARBA00023015"/>
    </source>
</evidence>
<dbReference type="InterPro" id="IPR046370">
    <property type="entry name" value="MAML_N_sf"/>
</dbReference>
<evidence type="ECO:0000256" key="1">
    <source>
        <dbReference type="ARBA" id="ARBA00004324"/>
    </source>
</evidence>
<evidence type="ECO:0000256" key="6">
    <source>
        <dbReference type="ARBA" id="ARBA00023163"/>
    </source>
</evidence>
<feature type="compositionally biased region" description="Polar residues" evidence="8">
    <location>
        <begin position="222"/>
        <end position="234"/>
    </location>
</feature>
<keyword evidence="3" id="KW-0914">Notch signaling pathway</keyword>
<keyword evidence="11" id="KW-1185">Reference proteome</keyword>
<dbReference type="AlphaFoldDB" id="A0A9Q0XIL7"/>
<accession>A0A9Q0XIL7</accession>
<keyword evidence="6" id="KW-0804">Transcription</keyword>
<feature type="compositionally biased region" description="Low complexity" evidence="8">
    <location>
        <begin position="117"/>
        <end position="126"/>
    </location>
</feature>
<dbReference type="GO" id="GO:0007221">
    <property type="term" value="P:positive regulation of transcription of Notch receptor target"/>
    <property type="evidence" value="ECO:0007669"/>
    <property type="project" value="InterPro"/>
</dbReference>
<feature type="compositionally biased region" description="Polar residues" evidence="8">
    <location>
        <begin position="172"/>
        <end position="184"/>
    </location>
</feature>
<dbReference type="PANTHER" id="PTHR15692">
    <property type="entry name" value="MASTERMIND-LIKE"/>
    <property type="match status" value="1"/>
</dbReference>
<comment type="subcellular location">
    <subcellularLocation>
        <location evidence="1">Nucleus speckle</location>
    </subcellularLocation>
</comment>
<dbReference type="InterPro" id="IPR019082">
    <property type="entry name" value="Mastermind-like_N"/>
</dbReference>
<keyword evidence="7" id="KW-0539">Nucleus</keyword>
<comment type="similarity">
    <text evidence="2">Belongs to the mastermind family.</text>
</comment>
<dbReference type="SMART" id="SM01275">
    <property type="entry name" value="MamL-1"/>
    <property type="match status" value="1"/>
</dbReference>
<dbReference type="OrthoDB" id="5982619at2759"/>
<proteinExistence type="inferred from homology"/>
<feature type="compositionally biased region" description="Polar residues" evidence="8">
    <location>
        <begin position="501"/>
        <end position="517"/>
    </location>
</feature>
<keyword evidence="4" id="KW-0805">Transcription regulation</keyword>
<evidence type="ECO:0000256" key="5">
    <source>
        <dbReference type="ARBA" id="ARBA00023159"/>
    </source>
</evidence>
<evidence type="ECO:0000313" key="11">
    <source>
        <dbReference type="Proteomes" id="UP001142489"/>
    </source>
</evidence>
<evidence type="ECO:0000256" key="7">
    <source>
        <dbReference type="ARBA" id="ARBA00023242"/>
    </source>
</evidence>
<name>A0A9Q0XIL7_9SAUR</name>
<feature type="compositionally biased region" description="Pro residues" evidence="8">
    <location>
        <begin position="77"/>
        <end position="116"/>
    </location>
</feature>
<sequence length="746" mass="81154">MVLPLFPMAEFAVPRHTAVMERLRRRIELCRRHHSACESRYQAVSPERLELERQQTFALHQRCLQAKAKRAGKHRQPPLPPPPPPPQSAAPAPPPPPPPAAPASAQPPPSTAPAPPGSAASTSASSDRPGVNGLDADTAGGEQQQQQQQQQHGRSSALIAQLHETVKRKLDNSVSPQNDDQQNGYGDMFSVPKKLRHDDNLGGLTSSSNGIPPVSPLHQLDSKASSGDNLQLNGKHSMGLDGISKKCLSDSSLQLNGSSDADDSFSLIINKDLKQEPPDDLPCMITGPGSSISQNNLMSDLNLNEQEWKELIDELNRSVPDEDMKDLFTEDFEEKKDADSSNSAAQTPLPQDIIIKTEFSSADFEQEQMGSPQVRSSSAGATFIGISSVPVSAASPAVSNSQTMFQTSSQPVNENPNQSMLQPSSQSPNVQRPLATSLLSGQSTGGTKEMSSAKQLQQIAAKQKRDQLLQNQQQVHQPNQISSWQQSRSSHSPLAVPYSMENPTSPSVYQQDFSSQKLIMPNMPNKSSPRAGNSYHGGNMLSHQPNNLNQNPVSSQSSVLDYGNTKPLSHYKECGQGVAMPGQNKSPMMAYMQQRQQPTLPHMNDEQNGMFAMKKSGNIGYRPLVPHSQDQNPSAGVPRVAVSVPGPGVNAQPSSVSMAGNHGNSAYLNSQQQAAVMKQHQILLDQQKQREQQQKHLLMEQQKQFLMGQRQLLEQVIGIRKQTPTLCVILTAIKGPEHCVILLDID</sequence>
<organism evidence="10 11">
    <name type="scientific">Phrynocephalus forsythii</name>
    <dbReference type="NCBI Taxonomy" id="171643"/>
    <lineage>
        <taxon>Eukaryota</taxon>
        <taxon>Metazoa</taxon>
        <taxon>Chordata</taxon>
        <taxon>Craniata</taxon>
        <taxon>Vertebrata</taxon>
        <taxon>Euteleostomi</taxon>
        <taxon>Lepidosauria</taxon>
        <taxon>Squamata</taxon>
        <taxon>Bifurcata</taxon>
        <taxon>Unidentata</taxon>
        <taxon>Episquamata</taxon>
        <taxon>Toxicofera</taxon>
        <taxon>Iguania</taxon>
        <taxon>Acrodonta</taxon>
        <taxon>Agamidae</taxon>
        <taxon>Agaminae</taxon>
        <taxon>Phrynocephalus</taxon>
    </lineage>
</organism>
<feature type="region of interest" description="Disordered" evidence="8">
    <location>
        <begin position="64"/>
        <end position="237"/>
    </location>
</feature>
<feature type="compositionally biased region" description="Polar residues" evidence="8">
    <location>
        <begin position="541"/>
        <end position="558"/>
    </location>
</feature>
<protein>
    <recommendedName>
        <fullName evidence="9">Neurogenic mastermind-like N-terminal domain-containing protein</fullName>
    </recommendedName>
</protein>
<evidence type="ECO:0000256" key="8">
    <source>
        <dbReference type="SAM" id="MobiDB-lite"/>
    </source>
</evidence>
<dbReference type="GO" id="GO:0003713">
    <property type="term" value="F:transcription coactivator activity"/>
    <property type="evidence" value="ECO:0007669"/>
    <property type="project" value="InterPro"/>
</dbReference>
<keyword evidence="5" id="KW-0010">Activator</keyword>
<evidence type="ECO:0000313" key="10">
    <source>
        <dbReference type="EMBL" id="KAJ7316417.1"/>
    </source>
</evidence>
<dbReference type="Proteomes" id="UP001142489">
    <property type="component" value="Unassembled WGS sequence"/>
</dbReference>
<dbReference type="PANTHER" id="PTHR15692:SF19">
    <property type="entry name" value="MASTERMIND-LIKE PROTEIN 1"/>
    <property type="match status" value="1"/>
</dbReference>
<evidence type="ECO:0000256" key="3">
    <source>
        <dbReference type="ARBA" id="ARBA00022976"/>
    </source>
</evidence>
<evidence type="ECO:0000256" key="2">
    <source>
        <dbReference type="ARBA" id="ARBA00008081"/>
    </source>
</evidence>
<dbReference type="Pfam" id="PF09596">
    <property type="entry name" value="MamL-1"/>
    <property type="match status" value="1"/>
</dbReference>
<feature type="compositionally biased region" description="Polar residues" evidence="8">
    <location>
        <begin position="400"/>
        <end position="430"/>
    </location>
</feature>
<feature type="region of interest" description="Disordered" evidence="8">
    <location>
        <begin position="460"/>
        <end position="558"/>
    </location>
</feature>
<feature type="compositionally biased region" description="Polar residues" evidence="8">
    <location>
        <begin position="340"/>
        <end position="349"/>
    </location>
</feature>
<reference evidence="10" key="1">
    <citation type="journal article" date="2023" name="DNA Res.">
        <title>Chromosome-level genome assembly of Phrynocephalus forsythii using third-generation DNA sequencing and Hi-C analysis.</title>
        <authorList>
            <person name="Qi Y."/>
            <person name="Zhao W."/>
            <person name="Zhao Y."/>
            <person name="Niu C."/>
            <person name="Cao S."/>
            <person name="Zhang Y."/>
        </authorList>
    </citation>
    <scope>NUCLEOTIDE SEQUENCE</scope>
    <source>
        <tissue evidence="10">Muscle</tissue>
    </source>
</reference>
<dbReference type="InterPro" id="IPR046369">
    <property type="entry name" value="MAML1-3"/>
</dbReference>
<evidence type="ECO:0000259" key="9">
    <source>
        <dbReference type="SMART" id="SM01275"/>
    </source>
</evidence>
<dbReference type="GO" id="GO:0016607">
    <property type="term" value="C:nuclear speck"/>
    <property type="evidence" value="ECO:0007669"/>
    <property type="project" value="UniProtKB-SubCell"/>
</dbReference>
<feature type="compositionally biased region" description="Basic residues" evidence="8">
    <location>
        <begin position="67"/>
        <end position="76"/>
    </location>
</feature>
<feature type="compositionally biased region" description="Low complexity" evidence="8">
    <location>
        <begin position="468"/>
        <end position="492"/>
    </location>
</feature>
<feature type="region of interest" description="Disordered" evidence="8">
    <location>
        <begin position="400"/>
        <end position="431"/>
    </location>
</feature>
<dbReference type="EMBL" id="JAPFRF010000011">
    <property type="protein sequence ID" value="KAJ7316417.1"/>
    <property type="molecule type" value="Genomic_DNA"/>
</dbReference>
<dbReference type="InterPro" id="IPR048455">
    <property type="entry name" value="MAML1_3_TAD2"/>
</dbReference>